<sequence length="446" mass="50427">MLNKNKQTEANLGLVFFPAFDWKISATHPERQERLLYTRDQLLEEGLLEHPAIREYNPLLASWQDIERVHVGAPSLQKWVTEAHRVSVGGAIAAAEAVMRGEVKRAFSLVRPPGHHAMTMVHGIRGFCTVNVEAIMIAYLRRHYGVKRVAIVDTDVHHGDGSQDVFYHDPDTLFISFHQDGRTLYPGTGFMYEYGGPQAVGSTVNIPLPPGTGDEGMLKVLQEVVLPMLADFQPDIIINSAGQDNHFSDPLANMMVTAKGYAQLTDLLQADIAVLEGGYSVQEALPYVNTGIVLSMAGLDYSQVIEPAFDAYSNRQRNDVTQRIDGIIKQWQHQWQRRYEMQVDALLGLGDYWQDQHQIYYDETGISEYRKETIRLYPDKVGWHSIDSRSDGGPFGSQHVFATFIPWQADEICRQDAYDATWMAKKEGKAQRYVVVDPMKDIQEEL</sequence>
<dbReference type="EMBL" id="UHIO01000001">
    <property type="protein sequence ID" value="SUP44410.1"/>
    <property type="molecule type" value="Genomic_DNA"/>
</dbReference>
<evidence type="ECO:0000259" key="2">
    <source>
        <dbReference type="Pfam" id="PF00850"/>
    </source>
</evidence>
<dbReference type="PANTHER" id="PTHR10625:SF10">
    <property type="entry name" value="HISTONE DEACETYLASE HDAC1"/>
    <property type="match status" value="1"/>
</dbReference>
<dbReference type="CDD" id="cd09992">
    <property type="entry name" value="HDAC_classII"/>
    <property type="match status" value="1"/>
</dbReference>
<dbReference type="InterPro" id="IPR023801">
    <property type="entry name" value="His_deacetylse_dom"/>
</dbReference>
<protein>
    <submittedName>
        <fullName evidence="3">Histone deacetylase-like amidohydrolase</fullName>
        <ecNumber evidence="3">3.5.1.-</ecNumber>
    </submittedName>
</protein>
<proteinExistence type="inferred from homology"/>
<gene>
    <name evidence="3" type="primary">hdaH</name>
    <name evidence="3" type="ORF">NCTC12020_01645</name>
</gene>
<evidence type="ECO:0000313" key="3">
    <source>
        <dbReference type="EMBL" id="SUP44410.1"/>
    </source>
</evidence>
<dbReference type="PANTHER" id="PTHR10625">
    <property type="entry name" value="HISTONE DEACETYLASE HDAC1-RELATED"/>
    <property type="match status" value="1"/>
</dbReference>
<dbReference type="AlphaFoldDB" id="A0A380NNV2"/>
<dbReference type="PRINTS" id="PR01270">
    <property type="entry name" value="HDASUPER"/>
</dbReference>
<dbReference type="InterPro" id="IPR000286">
    <property type="entry name" value="HDACs"/>
</dbReference>
<reference evidence="3 4" key="1">
    <citation type="submission" date="2018-06" db="EMBL/GenBank/DDBJ databases">
        <authorList>
            <consortium name="Pathogen Informatics"/>
            <person name="Doyle S."/>
        </authorList>
    </citation>
    <scope>NUCLEOTIDE SEQUENCE [LARGE SCALE GENOMIC DNA]</scope>
    <source>
        <strain evidence="3 4">NCTC12020</strain>
    </source>
</reference>
<dbReference type="SUPFAM" id="SSF52768">
    <property type="entry name" value="Arginase/deacetylase"/>
    <property type="match status" value="1"/>
</dbReference>
<feature type="domain" description="Histone deacetylase" evidence="2">
    <location>
        <begin position="80"/>
        <end position="283"/>
    </location>
</feature>
<dbReference type="Proteomes" id="UP000255367">
    <property type="component" value="Unassembled WGS sequence"/>
</dbReference>
<dbReference type="OrthoDB" id="9808367at2"/>
<keyword evidence="4" id="KW-1185">Reference proteome</keyword>
<dbReference type="Gene3D" id="3.40.800.20">
    <property type="entry name" value="Histone deacetylase domain"/>
    <property type="match status" value="1"/>
</dbReference>
<dbReference type="Pfam" id="PF00850">
    <property type="entry name" value="Hist_deacetyl"/>
    <property type="match status" value="1"/>
</dbReference>
<evidence type="ECO:0000256" key="1">
    <source>
        <dbReference type="ARBA" id="ARBA00005947"/>
    </source>
</evidence>
<dbReference type="EC" id="3.5.1.-" evidence="3"/>
<dbReference type="GO" id="GO:0016787">
    <property type="term" value="F:hydrolase activity"/>
    <property type="evidence" value="ECO:0007669"/>
    <property type="project" value="UniProtKB-KW"/>
</dbReference>
<evidence type="ECO:0000313" key="4">
    <source>
        <dbReference type="Proteomes" id="UP000255367"/>
    </source>
</evidence>
<dbReference type="GO" id="GO:0004407">
    <property type="term" value="F:histone deacetylase activity"/>
    <property type="evidence" value="ECO:0007669"/>
    <property type="project" value="TreeGrafter"/>
</dbReference>
<name>A0A380NNV2_9FIRM</name>
<dbReference type="GO" id="GO:0040029">
    <property type="term" value="P:epigenetic regulation of gene expression"/>
    <property type="evidence" value="ECO:0007669"/>
    <property type="project" value="TreeGrafter"/>
</dbReference>
<accession>A0A380NNV2</accession>
<comment type="similarity">
    <text evidence="1">Belongs to the histone deacetylase family.</text>
</comment>
<dbReference type="InterPro" id="IPR037138">
    <property type="entry name" value="His_deacetylse_dom_sf"/>
</dbReference>
<organism evidence="3 4">
    <name type="scientific">Veillonella criceti</name>
    <dbReference type="NCBI Taxonomy" id="103891"/>
    <lineage>
        <taxon>Bacteria</taxon>
        <taxon>Bacillati</taxon>
        <taxon>Bacillota</taxon>
        <taxon>Negativicutes</taxon>
        <taxon>Veillonellales</taxon>
        <taxon>Veillonellaceae</taxon>
        <taxon>Veillonella</taxon>
    </lineage>
</organism>
<dbReference type="InterPro" id="IPR023696">
    <property type="entry name" value="Ureohydrolase_dom_sf"/>
</dbReference>
<keyword evidence="3" id="KW-0378">Hydrolase</keyword>
<dbReference type="RefSeq" id="WP_115310754.1">
    <property type="nucleotide sequence ID" value="NZ_UHIO01000001.1"/>
</dbReference>